<evidence type="ECO:0000256" key="2">
    <source>
        <dbReference type="PROSITE-ProRule" id="PRU00663"/>
    </source>
</evidence>
<feature type="domain" description="PRONE" evidence="4">
    <location>
        <begin position="193"/>
        <end position="568"/>
    </location>
</feature>
<dbReference type="AlphaFoldDB" id="A0AAD3P9W2"/>
<evidence type="ECO:0000313" key="6">
    <source>
        <dbReference type="Proteomes" id="UP001279734"/>
    </source>
</evidence>
<comment type="caution">
    <text evidence="5">The sequence shown here is derived from an EMBL/GenBank/DDBJ whole genome shotgun (WGS) entry which is preliminary data.</text>
</comment>
<dbReference type="InterPro" id="IPR038937">
    <property type="entry name" value="RopGEF"/>
</dbReference>
<dbReference type="GO" id="GO:0005085">
    <property type="term" value="F:guanyl-nucleotide exchange factor activity"/>
    <property type="evidence" value="ECO:0007669"/>
    <property type="project" value="UniProtKB-UniRule"/>
</dbReference>
<dbReference type="Proteomes" id="UP001279734">
    <property type="component" value="Unassembled WGS sequence"/>
</dbReference>
<dbReference type="Gene3D" id="1.20.58.2010">
    <property type="entry name" value="PRONE domain, subdomain 1"/>
    <property type="match status" value="2"/>
</dbReference>
<dbReference type="FunFam" id="1.20.58.2010:FF:000003">
    <property type="entry name" value="Rop guanine nucleotide exchange factor 14"/>
    <property type="match status" value="1"/>
</dbReference>
<dbReference type="InterPro" id="IPR005512">
    <property type="entry name" value="PRONE_dom"/>
</dbReference>
<gene>
    <name evidence="5" type="ORF">Nepgr_002356</name>
</gene>
<sequence>MGRIRMCRRVLRLIRPGFLHADSIPSMPKALRADDLLGIGREALSERRPSGSISRSIVSWPLEFSIREGSSTFPSRAEPVGEPPHLIFEELVHMDDSSNTEESYDLGYQPSAVSLDANDQSTTATPRHSPMSADSYGYCRTNSEASAFSEPTDSCSERASPLRWPNPRSMTPRRASPSRLGRKKYMHCVDDKHDEPEEVDIELEMMKERFSKLLLGEDMSGGGKGVCTAVTISNAITNLYATIFGNNLRLEPLKAEKKLMWKREMDCLLSVCDYIVELVPASQCLQDGTDLEVMLSRPRSDIQINLPALRKLDGMLIDILDSFQETEFWYVEQGNRSMNSSRATSFRKVVQRKDEKWWLPVPGIPAGGLSDSSRKHLKHQRDCANQIHKAAMAINNNVLNEMEVPDSYLAGLPKSGKSCLGDSMYKYMCAAEIFSPDHLLDTPKITSEHEALELADRVEASIYTWRRKAGMTRSKSSWNMMKDLMSEVDYNDKNQILAERAEILLFCLKHRYPELSQTTLDTCKIQYNKDVGQAILESYSRVLEGLAFNVVAWIEDVLAADKLMKNKE</sequence>
<feature type="region of interest" description="Disordered" evidence="3">
    <location>
        <begin position="146"/>
        <end position="177"/>
    </location>
</feature>
<reference evidence="5" key="1">
    <citation type="submission" date="2023-05" db="EMBL/GenBank/DDBJ databases">
        <title>Nepenthes gracilis genome sequencing.</title>
        <authorList>
            <person name="Fukushima K."/>
        </authorList>
    </citation>
    <scope>NUCLEOTIDE SEQUENCE</scope>
    <source>
        <strain evidence="5">SING2019-196</strain>
    </source>
</reference>
<evidence type="ECO:0000259" key="4">
    <source>
        <dbReference type="PROSITE" id="PS51334"/>
    </source>
</evidence>
<dbReference type="FunFam" id="1.20.58.2010:FF:000001">
    <property type="entry name" value="Rop guanine nucleotide exchange factor 14"/>
    <property type="match status" value="1"/>
</dbReference>
<proteinExistence type="predicted"/>
<keyword evidence="1 2" id="KW-0344">Guanine-nucleotide releasing factor</keyword>
<dbReference type="PROSITE" id="PS51334">
    <property type="entry name" value="PRONE"/>
    <property type="match status" value="1"/>
</dbReference>
<evidence type="ECO:0000256" key="1">
    <source>
        <dbReference type="ARBA" id="ARBA00022658"/>
    </source>
</evidence>
<dbReference type="EMBL" id="BSYO01000002">
    <property type="protein sequence ID" value="GMH00517.1"/>
    <property type="molecule type" value="Genomic_DNA"/>
</dbReference>
<dbReference type="PANTHER" id="PTHR33101:SF47">
    <property type="entry name" value="ROP GUANINE NUCLEOTIDE EXCHANGE FACTOR 2-RELATED"/>
    <property type="match status" value="1"/>
</dbReference>
<dbReference type="Pfam" id="PF03759">
    <property type="entry name" value="PRONE"/>
    <property type="match status" value="1"/>
</dbReference>
<organism evidence="5 6">
    <name type="scientific">Nepenthes gracilis</name>
    <name type="common">Slender pitcher plant</name>
    <dbReference type="NCBI Taxonomy" id="150966"/>
    <lineage>
        <taxon>Eukaryota</taxon>
        <taxon>Viridiplantae</taxon>
        <taxon>Streptophyta</taxon>
        <taxon>Embryophyta</taxon>
        <taxon>Tracheophyta</taxon>
        <taxon>Spermatophyta</taxon>
        <taxon>Magnoliopsida</taxon>
        <taxon>eudicotyledons</taxon>
        <taxon>Gunneridae</taxon>
        <taxon>Pentapetalae</taxon>
        <taxon>Caryophyllales</taxon>
        <taxon>Nepenthaceae</taxon>
        <taxon>Nepenthes</taxon>
    </lineage>
</organism>
<protein>
    <recommendedName>
        <fullName evidence="4">PRONE domain-containing protein</fullName>
    </recommendedName>
</protein>
<evidence type="ECO:0000313" key="5">
    <source>
        <dbReference type="EMBL" id="GMH00517.1"/>
    </source>
</evidence>
<evidence type="ECO:0000256" key="3">
    <source>
        <dbReference type="SAM" id="MobiDB-lite"/>
    </source>
</evidence>
<name>A0AAD3P9W2_NEPGR</name>
<accession>A0AAD3P9W2</accession>
<dbReference type="PANTHER" id="PTHR33101">
    <property type="entry name" value="ROP GUANINE NUCLEOTIDE EXCHANGE FACTOR 1"/>
    <property type="match status" value="1"/>
</dbReference>
<keyword evidence="6" id="KW-1185">Reference proteome</keyword>